<proteinExistence type="inferred from homology"/>
<dbReference type="SUPFAM" id="SSF55681">
    <property type="entry name" value="Class II aaRS and biotin synthetases"/>
    <property type="match status" value="1"/>
</dbReference>
<dbReference type="InterPro" id="IPR003142">
    <property type="entry name" value="BPL_C"/>
</dbReference>
<accession>A0A154PJU7</accession>
<organism evidence="5 6">
    <name type="scientific">Dufourea novaeangliae</name>
    <name type="common">Sweat bee</name>
    <dbReference type="NCBI Taxonomy" id="178035"/>
    <lineage>
        <taxon>Eukaryota</taxon>
        <taxon>Metazoa</taxon>
        <taxon>Ecdysozoa</taxon>
        <taxon>Arthropoda</taxon>
        <taxon>Hexapoda</taxon>
        <taxon>Insecta</taxon>
        <taxon>Pterygota</taxon>
        <taxon>Neoptera</taxon>
        <taxon>Endopterygota</taxon>
        <taxon>Hymenoptera</taxon>
        <taxon>Apocrita</taxon>
        <taxon>Aculeata</taxon>
        <taxon>Apoidea</taxon>
        <taxon>Anthophila</taxon>
        <taxon>Halictidae</taxon>
        <taxon>Rophitinae</taxon>
        <taxon>Dufourea</taxon>
    </lineage>
</organism>
<dbReference type="PROSITE" id="PS51733">
    <property type="entry name" value="BPL_LPL_CATALYTIC"/>
    <property type="match status" value="1"/>
</dbReference>
<comment type="similarity">
    <text evidence="1">Belongs to the biotin--protein ligase family.</text>
</comment>
<evidence type="ECO:0000256" key="3">
    <source>
        <dbReference type="SAM" id="SignalP"/>
    </source>
</evidence>
<sequence>MILTFLYAIATSVQARRILFLKTHLRCLFQGNATTYPSVMFYHNTLLDSYKESKYPTDDYENEEFMTSCLCKNKGDARLKELLWYHGDMRLCTIYPQQQVDISSWLTYQYGRTFFPLHTTNSCGNSFQPEYKIYILVEADLESYKPTATTKATKVEDYGLIISWTANKNIDLIIETDLDTVVKFFIASMEGQCYINNGLLLKRIQTVLITGKPCFYNNDLLNTPPAKKFIDEADWKAHTEKLRILSDTARIASEQCKCLEVAEYPSVVIYPDNIMTETETERLQRAASNETLDVTDVVNDDTIQYHEVSRSASKSLDMLDTLEGSDTKKSRPVSCTDIISTSKHIEQTTFFSIKDAPNVPTKSNFKNSMAEVTEKLSTNNDKPPNVLILSDSIIALNNVKGVLEESLGTDKYTIYTLSFEDARHDAWIENAALVVVCGNVGTEIGSQIVEYILHGGKLLALCSDVLHILLPSFKTAEVRENELVHFSYGKWKHVRMMHHIFCYQASPIRTRFSQDHEDVKVSSLSPPPSANVKDKRGNSHLFDVKVLGTEETWHTPSILLASLTGNAGKIIFSQIHLEVDPMQYELEEGKFKALKESNTARLEIFNDLLNVHLGIELRKTPQVPVTYTPAYFLGRHELKLEMLERLKDKMESNDTLKSVKLKIQFCRSSTSGPSASASFLPIMVHQCPDNFSTIEYFENLTTKELGRLVIYADVMTSSMDVTDGHDLQHGLAVICRQQTQGRGRSKNTWLSPKGCAMFTLQVHVPTNTILGQRISIIQHLVSVAILSAIKSLPGYEEIDLRLKWPNDIYVGNHVKIGGLIVTTQLTFNLNVCNIGVGVNLYNKEPTCCINDIIKMFNKTYNKQLKTISYEQYFAIVFNEIERWMNIVQSGNADEFLDAYYTYWIHTDQEVKIVSRSDASQNVKILGIDEYGYLRVRGDDGNIFTVHPDGNSFDCLKGLIVPK</sequence>
<feature type="domain" description="BPL/LPL catalytic" evidence="4">
    <location>
        <begin position="700"/>
        <end position="888"/>
    </location>
</feature>
<name>A0A154PJU7_DUFNO</name>
<dbReference type="NCBIfam" id="TIGR00121">
    <property type="entry name" value="birA_ligase"/>
    <property type="match status" value="1"/>
</dbReference>
<reference evidence="5 6" key="1">
    <citation type="submission" date="2015-07" db="EMBL/GenBank/DDBJ databases">
        <title>The genome of Dufourea novaeangliae.</title>
        <authorList>
            <person name="Pan H."/>
            <person name="Kapheim K."/>
        </authorList>
    </citation>
    <scope>NUCLEOTIDE SEQUENCE [LARGE SCALE GENOMIC DNA]</scope>
    <source>
        <strain evidence="5">0120121106</strain>
        <tissue evidence="5">Whole body</tissue>
    </source>
</reference>
<feature type="chain" id="PRO_5013311841" evidence="3">
    <location>
        <begin position="16"/>
        <end position="962"/>
    </location>
</feature>
<evidence type="ECO:0000259" key="4">
    <source>
        <dbReference type="PROSITE" id="PS51733"/>
    </source>
</evidence>
<keyword evidence="3" id="KW-0732">Signal</keyword>
<keyword evidence="2 5" id="KW-0436">Ligase</keyword>
<evidence type="ECO:0000256" key="2">
    <source>
        <dbReference type="ARBA" id="ARBA00022598"/>
    </source>
</evidence>
<dbReference type="InterPro" id="IPR045864">
    <property type="entry name" value="aa-tRNA-synth_II/BPL/LPL"/>
</dbReference>
<dbReference type="PANTHER" id="PTHR12835">
    <property type="entry name" value="BIOTIN PROTEIN LIGASE"/>
    <property type="match status" value="1"/>
</dbReference>
<dbReference type="Pfam" id="PF03099">
    <property type="entry name" value="BPL_LplA_LipB"/>
    <property type="match status" value="1"/>
</dbReference>
<dbReference type="InterPro" id="IPR004143">
    <property type="entry name" value="BPL_LPL_catalytic"/>
</dbReference>
<dbReference type="OrthoDB" id="10250105at2759"/>
<dbReference type="GO" id="GO:0004077">
    <property type="term" value="F:biotin--[biotin carboxyl-carrier protein] ligase activity"/>
    <property type="evidence" value="ECO:0007669"/>
    <property type="project" value="InterPro"/>
</dbReference>
<dbReference type="GO" id="GO:0005737">
    <property type="term" value="C:cytoplasm"/>
    <property type="evidence" value="ECO:0007669"/>
    <property type="project" value="TreeGrafter"/>
</dbReference>
<keyword evidence="6" id="KW-1185">Reference proteome</keyword>
<evidence type="ECO:0000256" key="1">
    <source>
        <dbReference type="ARBA" id="ARBA00009934"/>
    </source>
</evidence>
<dbReference type="STRING" id="178035.A0A154PJU7"/>
<dbReference type="InterPro" id="IPR004408">
    <property type="entry name" value="Biotin_CoA_COase_ligase"/>
</dbReference>
<feature type="signal peptide" evidence="3">
    <location>
        <begin position="1"/>
        <end position="15"/>
    </location>
</feature>
<dbReference type="Proteomes" id="UP000076502">
    <property type="component" value="Unassembled WGS sequence"/>
</dbReference>
<evidence type="ECO:0000313" key="6">
    <source>
        <dbReference type="Proteomes" id="UP000076502"/>
    </source>
</evidence>
<dbReference type="Pfam" id="PF02237">
    <property type="entry name" value="BPL_C"/>
    <property type="match status" value="1"/>
</dbReference>
<gene>
    <name evidence="5" type="ORF">WN55_03148</name>
</gene>
<dbReference type="AlphaFoldDB" id="A0A154PJU7"/>
<dbReference type="PANTHER" id="PTHR12835:SF5">
    <property type="entry name" value="BIOTIN--PROTEIN LIGASE"/>
    <property type="match status" value="1"/>
</dbReference>
<dbReference type="Gene3D" id="3.30.930.10">
    <property type="entry name" value="Bira Bifunctional Protein, Domain 2"/>
    <property type="match status" value="1"/>
</dbReference>
<dbReference type="EMBL" id="KQ434938">
    <property type="protein sequence ID" value="KZC12067.1"/>
    <property type="molecule type" value="Genomic_DNA"/>
</dbReference>
<protein>
    <submittedName>
        <fullName evidence="5">Biotin--protein ligase</fullName>
    </submittedName>
</protein>
<evidence type="ECO:0000313" key="5">
    <source>
        <dbReference type="EMBL" id="KZC12067.1"/>
    </source>
</evidence>